<protein>
    <recommendedName>
        <fullName evidence="4">Pilus assembly protein</fullName>
    </recommendedName>
</protein>
<keyword evidence="1" id="KW-0812">Transmembrane</keyword>
<evidence type="ECO:0000313" key="3">
    <source>
        <dbReference type="Proteomes" id="UP001168363"/>
    </source>
</evidence>
<dbReference type="RefSeq" id="WP_302705689.1">
    <property type="nucleotide sequence ID" value="NZ_JAULSC010000002.1"/>
</dbReference>
<gene>
    <name evidence="2" type="ORF">QWJ41_02980</name>
</gene>
<reference evidence="2" key="1">
    <citation type="submission" date="2023-06" db="EMBL/GenBank/DDBJ databases">
        <title>Genome sequence of Nocardioides sp. SOB44.</title>
        <authorList>
            <person name="Zhang G."/>
        </authorList>
    </citation>
    <scope>NUCLEOTIDE SEQUENCE</scope>
    <source>
        <strain evidence="2">SOB44</strain>
    </source>
</reference>
<keyword evidence="1" id="KW-1133">Transmembrane helix</keyword>
<name>A0ABT8TL30_9ACTN</name>
<keyword evidence="1" id="KW-0472">Membrane</keyword>
<comment type="caution">
    <text evidence="2">The sequence shown here is derived from an EMBL/GenBank/DDBJ whole genome shotgun (WGS) entry which is preliminary data.</text>
</comment>
<evidence type="ECO:0000256" key="1">
    <source>
        <dbReference type="SAM" id="Phobius"/>
    </source>
</evidence>
<evidence type="ECO:0000313" key="2">
    <source>
        <dbReference type="EMBL" id="MDO3394672.1"/>
    </source>
</evidence>
<evidence type="ECO:0008006" key="4">
    <source>
        <dbReference type="Google" id="ProtNLM"/>
    </source>
</evidence>
<accession>A0ABT8TL30</accession>
<dbReference type="Proteomes" id="UP001168363">
    <property type="component" value="Unassembled WGS sequence"/>
</dbReference>
<organism evidence="2 3">
    <name type="scientific">Nocardioides cremeus</name>
    <dbReference type="NCBI Taxonomy" id="3058044"/>
    <lineage>
        <taxon>Bacteria</taxon>
        <taxon>Bacillati</taxon>
        <taxon>Actinomycetota</taxon>
        <taxon>Actinomycetes</taxon>
        <taxon>Propionibacteriales</taxon>
        <taxon>Nocardioidaceae</taxon>
        <taxon>Nocardioides</taxon>
    </lineage>
</organism>
<sequence>MSHIAGRRRRDERGSALVELVWLGILLLVPLLWIVVSVFDVQRGAFGVESAARSAARAYALAPDDSTGRERARAAAQQALADQGLEDAPVEIDVDCGGFADCHSGTAVITVRVDSRVELPLMPDVLGGGAPSFALASSHTVPIGQYQEITR</sequence>
<proteinExistence type="predicted"/>
<feature type="transmembrane region" description="Helical" evidence="1">
    <location>
        <begin position="20"/>
        <end position="39"/>
    </location>
</feature>
<dbReference type="EMBL" id="JAULSC010000002">
    <property type="protein sequence ID" value="MDO3394672.1"/>
    <property type="molecule type" value="Genomic_DNA"/>
</dbReference>
<keyword evidence="3" id="KW-1185">Reference proteome</keyword>